<evidence type="ECO:0008006" key="4">
    <source>
        <dbReference type="Google" id="ProtNLM"/>
    </source>
</evidence>
<organism evidence="2 3">
    <name type="scientific">Actinomadura meridiana</name>
    <dbReference type="NCBI Taxonomy" id="559626"/>
    <lineage>
        <taxon>Bacteria</taxon>
        <taxon>Bacillati</taxon>
        <taxon>Actinomycetota</taxon>
        <taxon>Actinomycetes</taxon>
        <taxon>Streptosporangiales</taxon>
        <taxon>Thermomonosporaceae</taxon>
        <taxon>Actinomadura</taxon>
    </lineage>
</organism>
<keyword evidence="3" id="KW-1185">Reference proteome</keyword>
<accession>A0ABP8BWC7</accession>
<comment type="caution">
    <text evidence="2">The sequence shown here is derived from an EMBL/GenBank/DDBJ whole genome shotgun (WGS) entry which is preliminary data.</text>
</comment>
<dbReference type="InterPro" id="IPR036890">
    <property type="entry name" value="HATPase_C_sf"/>
</dbReference>
<evidence type="ECO:0000313" key="2">
    <source>
        <dbReference type="EMBL" id="GAA4228470.1"/>
    </source>
</evidence>
<dbReference type="Gene3D" id="3.30.565.10">
    <property type="entry name" value="Histidine kinase-like ATPase, C-terminal domain"/>
    <property type="match status" value="1"/>
</dbReference>
<evidence type="ECO:0000256" key="1">
    <source>
        <dbReference type="SAM" id="MobiDB-lite"/>
    </source>
</evidence>
<protein>
    <recommendedName>
        <fullName evidence="4">ATP-binding protein</fullName>
    </recommendedName>
</protein>
<dbReference type="Proteomes" id="UP001501710">
    <property type="component" value="Unassembled WGS sequence"/>
</dbReference>
<feature type="compositionally biased region" description="Basic and acidic residues" evidence="1">
    <location>
        <begin position="1"/>
        <end position="11"/>
    </location>
</feature>
<reference evidence="3" key="1">
    <citation type="journal article" date="2019" name="Int. J. Syst. Evol. Microbiol.">
        <title>The Global Catalogue of Microorganisms (GCM) 10K type strain sequencing project: providing services to taxonomists for standard genome sequencing and annotation.</title>
        <authorList>
            <consortium name="The Broad Institute Genomics Platform"/>
            <consortium name="The Broad Institute Genome Sequencing Center for Infectious Disease"/>
            <person name="Wu L."/>
            <person name="Ma J."/>
        </authorList>
    </citation>
    <scope>NUCLEOTIDE SEQUENCE [LARGE SCALE GENOMIC DNA]</scope>
    <source>
        <strain evidence="3">JCM 17440</strain>
    </source>
</reference>
<proteinExistence type="predicted"/>
<sequence length="59" mass="6314">MRVEIQDDGGARTRPMIPEQREGSAECGRGLMVVDGLADGWGSFTGVAGRTTVWFEVTG</sequence>
<feature type="region of interest" description="Disordered" evidence="1">
    <location>
        <begin position="1"/>
        <end position="24"/>
    </location>
</feature>
<dbReference type="CDD" id="cd16936">
    <property type="entry name" value="HATPase_RsbW-like"/>
    <property type="match status" value="1"/>
</dbReference>
<dbReference type="EMBL" id="BAABAS010000005">
    <property type="protein sequence ID" value="GAA4228470.1"/>
    <property type="molecule type" value="Genomic_DNA"/>
</dbReference>
<dbReference type="RefSeq" id="WP_344892981.1">
    <property type="nucleotide sequence ID" value="NZ_BAABAS010000005.1"/>
</dbReference>
<gene>
    <name evidence="2" type="ORF">GCM10022254_18570</name>
</gene>
<name>A0ABP8BWC7_9ACTN</name>
<evidence type="ECO:0000313" key="3">
    <source>
        <dbReference type="Proteomes" id="UP001501710"/>
    </source>
</evidence>